<dbReference type="RefSeq" id="WP_145723558.1">
    <property type="nucleotide sequence ID" value="NZ_BSPF01000063.1"/>
</dbReference>
<dbReference type="Proteomes" id="UP000317122">
    <property type="component" value="Unassembled WGS sequence"/>
</dbReference>
<dbReference type="AlphaFoldDB" id="A0A562M8S7"/>
<proteinExistence type="predicted"/>
<dbReference type="Pfam" id="PF07484">
    <property type="entry name" value="Collar"/>
    <property type="match status" value="1"/>
</dbReference>
<dbReference type="InterPro" id="IPR011083">
    <property type="entry name" value="Phage_tail_collar_dom"/>
</dbReference>
<dbReference type="EMBL" id="VLKT01000132">
    <property type="protein sequence ID" value="TWI16337.1"/>
    <property type="molecule type" value="Genomic_DNA"/>
</dbReference>
<reference evidence="3 4" key="1">
    <citation type="journal article" date="2015" name="Stand. Genomic Sci.">
        <title>Genomic Encyclopedia of Bacterial and Archaeal Type Strains, Phase III: the genomes of soil and plant-associated and newly described type strains.</title>
        <authorList>
            <person name="Whitman W.B."/>
            <person name="Woyke T."/>
            <person name="Klenk H.P."/>
            <person name="Zhou Y."/>
            <person name="Lilburn T.G."/>
            <person name="Beck B.J."/>
            <person name="De Vos P."/>
            <person name="Vandamme P."/>
            <person name="Eisen J.A."/>
            <person name="Garrity G."/>
            <person name="Hugenholtz P."/>
            <person name="Kyrpides N.C."/>
        </authorList>
    </citation>
    <scope>NUCLEOTIDE SEQUENCE [LARGE SCALE GENOMIC DNA]</scope>
    <source>
        <strain evidence="3 4">CGMCC 1.2546</strain>
    </source>
</reference>
<feature type="domain" description="Phage tail collar" evidence="2">
    <location>
        <begin position="53"/>
        <end position="100"/>
    </location>
</feature>
<evidence type="ECO:0000313" key="4">
    <source>
        <dbReference type="Proteomes" id="UP000317122"/>
    </source>
</evidence>
<evidence type="ECO:0000259" key="2">
    <source>
        <dbReference type="Pfam" id="PF07484"/>
    </source>
</evidence>
<evidence type="ECO:0000256" key="1">
    <source>
        <dbReference type="SAM" id="MobiDB-lite"/>
    </source>
</evidence>
<keyword evidence="4" id="KW-1185">Reference proteome</keyword>
<gene>
    <name evidence="3" type="ORF">IQ26_07719</name>
</gene>
<name>A0A562M8S7_9HYPH</name>
<dbReference type="SUPFAM" id="SSF88874">
    <property type="entry name" value="Receptor-binding domain of short tail fibre protein gp12"/>
    <property type="match status" value="1"/>
</dbReference>
<feature type="compositionally biased region" description="Polar residues" evidence="1">
    <location>
        <begin position="155"/>
        <end position="171"/>
    </location>
</feature>
<dbReference type="InterPro" id="IPR037053">
    <property type="entry name" value="Phage_tail_collar_dom_sf"/>
</dbReference>
<comment type="caution">
    <text evidence="3">The sequence shown here is derived from an EMBL/GenBank/DDBJ whole genome shotgun (WGS) entry which is preliminary data.</text>
</comment>
<feature type="region of interest" description="Disordered" evidence="1">
    <location>
        <begin position="155"/>
        <end position="181"/>
    </location>
</feature>
<dbReference type="Gene3D" id="3.90.1340.10">
    <property type="entry name" value="Phage tail collar domain"/>
    <property type="match status" value="1"/>
</dbReference>
<accession>A0A562M8S7</accession>
<protein>
    <submittedName>
        <fullName evidence="3">Microcystin-dependent protein</fullName>
    </submittedName>
</protein>
<evidence type="ECO:0000313" key="3">
    <source>
        <dbReference type="EMBL" id="TWI16337.1"/>
    </source>
</evidence>
<organism evidence="3 4">
    <name type="scientific">Mesorhizobium tianshanense</name>
    <dbReference type="NCBI Taxonomy" id="39844"/>
    <lineage>
        <taxon>Bacteria</taxon>
        <taxon>Pseudomonadati</taxon>
        <taxon>Pseudomonadota</taxon>
        <taxon>Alphaproteobacteria</taxon>
        <taxon>Hyphomicrobiales</taxon>
        <taxon>Phyllobacteriaceae</taxon>
        <taxon>Mesorhizobium</taxon>
    </lineage>
</organism>
<dbReference type="OrthoDB" id="9810174at2"/>
<sequence>MFAGIPIGAVCPFAGQVDPVTGSRNTIWANAACASSESTPGAKADAPLSHIESQGWMLCDGRYLNAAAYPELYAILGRLYGERISGGDPEFRIPDYRGLFLRGLDAGAGMDPDADQRIDPTGNHVANVVGSLQCDAMQDHTHSYDVIQPAGISQQGNAAGTSVSSKPTSSPEAPARTTAETRPKNIAVNYIIRFR</sequence>